<dbReference type="PANTHER" id="PTHR30036">
    <property type="entry name" value="D-XYLOSE-BINDING PERIPLASMIC PROTEIN"/>
    <property type="match status" value="1"/>
</dbReference>
<dbReference type="AlphaFoldDB" id="A0A365L703"/>
<dbReference type="PANTHER" id="PTHR30036:SF8">
    <property type="entry name" value="ABC-TYPE SUGAR TRANSPORT SYSTEM PERIPLASMIC COMPONENT-LIKE PROTEIN"/>
    <property type="match status" value="1"/>
</dbReference>
<evidence type="ECO:0000259" key="2">
    <source>
        <dbReference type="Pfam" id="PF13407"/>
    </source>
</evidence>
<proteinExistence type="predicted"/>
<protein>
    <submittedName>
        <fullName evidence="3">Autoinducer 2 ABC transporter substrate-binding protein</fullName>
    </submittedName>
</protein>
<evidence type="ECO:0000256" key="1">
    <source>
        <dbReference type="ARBA" id="ARBA00004196"/>
    </source>
</evidence>
<dbReference type="Gene3D" id="3.40.50.2300">
    <property type="match status" value="2"/>
</dbReference>
<dbReference type="InterPro" id="IPR028082">
    <property type="entry name" value="Peripla_BP_I"/>
</dbReference>
<dbReference type="InterPro" id="IPR025997">
    <property type="entry name" value="SBP_2_dom"/>
</dbReference>
<dbReference type="CDD" id="cd06302">
    <property type="entry name" value="PBP1_LsrB_Quorum_Sensing-like"/>
    <property type="match status" value="1"/>
</dbReference>
<dbReference type="GO" id="GO:0030288">
    <property type="term" value="C:outer membrane-bounded periplasmic space"/>
    <property type="evidence" value="ECO:0007669"/>
    <property type="project" value="TreeGrafter"/>
</dbReference>
<dbReference type="InterPro" id="IPR050555">
    <property type="entry name" value="Bact_Solute-Bind_Prot2"/>
</dbReference>
<comment type="caution">
    <text evidence="3">The sequence shown here is derived from an EMBL/GenBank/DDBJ whole genome shotgun (WGS) entry which is preliminary data.</text>
</comment>
<keyword evidence="4" id="KW-1185">Reference proteome</keyword>
<gene>
    <name evidence="3" type="ORF">DP120_02445</name>
</gene>
<name>A0A365L703_9BACL</name>
<accession>A0A365L703</accession>
<dbReference type="GO" id="GO:0030246">
    <property type="term" value="F:carbohydrate binding"/>
    <property type="evidence" value="ECO:0007669"/>
    <property type="project" value="TreeGrafter"/>
</dbReference>
<comment type="subcellular location">
    <subcellularLocation>
        <location evidence="1">Cell envelope</location>
    </subcellularLocation>
</comment>
<evidence type="ECO:0000313" key="4">
    <source>
        <dbReference type="Proteomes" id="UP000251002"/>
    </source>
</evidence>
<dbReference type="Pfam" id="PF13407">
    <property type="entry name" value="Peripla_BP_4"/>
    <property type="match status" value="1"/>
</dbReference>
<reference evidence="3 4" key="1">
    <citation type="submission" date="2018-06" db="EMBL/GenBank/DDBJ databases">
        <title>The draft genome sequences of strains SCU63 and S1.</title>
        <authorList>
            <person name="Gan L."/>
        </authorList>
    </citation>
    <scope>NUCLEOTIDE SEQUENCE [LARGE SCALE GENOMIC DNA]</scope>
    <source>
        <strain evidence="3 4">SCU63</strain>
    </source>
</reference>
<feature type="domain" description="Periplasmic binding protein" evidence="2">
    <location>
        <begin position="33"/>
        <end position="288"/>
    </location>
</feature>
<organism evidence="3 4">
    <name type="scientific">Planococcus halotolerans</name>
    <dbReference type="NCBI Taxonomy" id="2233542"/>
    <lineage>
        <taxon>Bacteria</taxon>
        <taxon>Bacillati</taxon>
        <taxon>Bacillota</taxon>
        <taxon>Bacilli</taxon>
        <taxon>Bacillales</taxon>
        <taxon>Caryophanaceae</taxon>
        <taxon>Planococcus</taxon>
    </lineage>
</organism>
<dbReference type="SUPFAM" id="SSF53822">
    <property type="entry name" value="Periplasmic binding protein-like I"/>
    <property type="match status" value="1"/>
</dbReference>
<evidence type="ECO:0000313" key="3">
    <source>
        <dbReference type="EMBL" id="RAZ81165.1"/>
    </source>
</evidence>
<sequence length="328" mass="36182">MPPDSSEKYDVIYTLDKVAYEETDADRSREITIAVVPKVANIPYFNAAEEGALEAAKDLGINVIFTGPAFADAEQQIIIIEELIEDGVDAIAVSVNDPEKLAPILLEAKGKGIKVITWDADTLPHARDFFINMVDPETLGRHLMDILAWNTGEKGEFAIMTGALTASNLNEWLHWIKIQQKEYYPEMTLVEVAANDDNPQMAYASALNLLEKYPDLKGIIGNSSVGPPAAAKAVKELEREGEVAVVGLSTPNPMNEYLKDGSAQIVTLWSPKKLGYLTVMLANNSLKGIDPYDWQEIRKVGNIRMVDDMVIMGEPMDFTAGNVDQYDF</sequence>
<dbReference type="Proteomes" id="UP000251002">
    <property type="component" value="Unassembled WGS sequence"/>
</dbReference>
<dbReference type="EMBL" id="QLZR01000001">
    <property type="protein sequence ID" value="RAZ81165.1"/>
    <property type="molecule type" value="Genomic_DNA"/>
</dbReference>